<accession>A0A067PNK5</accession>
<dbReference type="InterPro" id="IPR000340">
    <property type="entry name" value="Dual-sp_phosphatase_cat-dom"/>
</dbReference>
<dbReference type="PROSITE" id="PS00383">
    <property type="entry name" value="TYR_PHOSPHATASE_1"/>
    <property type="match status" value="1"/>
</dbReference>
<comment type="similarity">
    <text evidence="1">Belongs to the protein-tyrosine phosphatase family. Non-receptor class dual specificity subfamily.</text>
</comment>
<feature type="domain" description="Tyrosine-protein phosphatase" evidence="6">
    <location>
        <begin position="20"/>
        <end position="164"/>
    </location>
</feature>
<dbReference type="InterPro" id="IPR029021">
    <property type="entry name" value="Prot-tyrosine_phosphatase-like"/>
</dbReference>
<gene>
    <name evidence="8" type="ORF">JAAARDRAFT_195032</name>
</gene>
<dbReference type="SUPFAM" id="SSF52799">
    <property type="entry name" value="(Phosphotyrosine protein) phosphatases II"/>
    <property type="match status" value="1"/>
</dbReference>
<dbReference type="SMART" id="SM00404">
    <property type="entry name" value="PTPc_motif"/>
    <property type="match status" value="1"/>
</dbReference>
<evidence type="ECO:0000313" key="9">
    <source>
        <dbReference type="Proteomes" id="UP000027265"/>
    </source>
</evidence>
<dbReference type="PROSITE" id="PS50056">
    <property type="entry name" value="TYR_PHOSPHATASE_2"/>
    <property type="match status" value="1"/>
</dbReference>
<dbReference type="EMBL" id="KL197722">
    <property type="protein sequence ID" value="KDQ56383.1"/>
    <property type="molecule type" value="Genomic_DNA"/>
</dbReference>
<evidence type="ECO:0000256" key="3">
    <source>
        <dbReference type="ARBA" id="ARBA00022801"/>
    </source>
</evidence>
<dbReference type="HOGENOM" id="CLU_027074_12_0_1"/>
<dbReference type="InterPro" id="IPR000387">
    <property type="entry name" value="Tyr_Pase_dom"/>
</dbReference>
<dbReference type="GO" id="GO:0004725">
    <property type="term" value="F:protein tyrosine phosphatase activity"/>
    <property type="evidence" value="ECO:0007669"/>
    <property type="project" value="UniProtKB-EC"/>
</dbReference>
<evidence type="ECO:0000256" key="2">
    <source>
        <dbReference type="ARBA" id="ARBA00013064"/>
    </source>
</evidence>
<feature type="domain" description="Tyrosine specific protein phosphatases" evidence="7">
    <location>
        <begin position="85"/>
        <end position="143"/>
    </location>
</feature>
<proteinExistence type="inferred from homology"/>
<keyword evidence="9" id="KW-1185">Reference proteome</keyword>
<feature type="compositionally biased region" description="Polar residues" evidence="5">
    <location>
        <begin position="199"/>
        <end position="211"/>
    </location>
</feature>
<dbReference type="OrthoDB" id="10252009at2759"/>
<keyword evidence="4" id="KW-0904">Protein phosphatase</keyword>
<dbReference type="InterPro" id="IPR003595">
    <property type="entry name" value="Tyr_Pase_cat"/>
</dbReference>
<evidence type="ECO:0000259" key="7">
    <source>
        <dbReference type="PROSITE" id="PS50056"/>
    </source>
</evidence>
<dbReference type="STRING" id="933084.A0A067PNK5"/>
<evidence type="ECO:0000259" key="6">
    <source>
        <dbReference type="PROSITE" id="PS50054"/>
    </source>
</evidence>
<keyword evidence="3" id="KW-0378">Hydrolase</keyword>
<dbReference type="Gene3D" id="3.90.190.10">
    <property type="entry name" value="Protein tyrosine phosphatase superfamily"/>
    <property type="match status" value="1"/>
</dbReference>
<dbReference type="PANTHER" id="PTHR10159:SF519">
    <property type="entry name" value="DUAL SPECIFICITY PROTEIN PHOSPHATASE MPK3"/>
    <property type="match status" value="1"/>
</dbReference>
<dbReference type="Proteomes" id="UP000027265">
    <property type="component" value="Unassembled WGS sequence"/>
</dbReference>
<evidence type="ECO:0000256" key="1">
    <source>
        <dbReference type="ARBA" id="ARBA00008601"/>
    </source>
</evidence>
<sequence>MAKGKSNGRAKAISTKSSDAATLVLPPSLYLGPRSAAASATFLNSHSISHVLSIGSTPSSLVPDVKYHRLSLTDSPGSSISNVADEAIRFIDDAITAKNGSGKILVHCSAGVSRSPTIVVAYLMTRQGMSLKEALGRVVLARPTVSPNPGFLRQLKDLEMSLFGSVSLEVEELPRRKEDRERLFEEVKGKPLNLPMQPQGLSTGGSSSEQPSPALLHQPLIKLFSG</sequence>
<dbReference type="InParanoid" id="A0A067PNK5"/>
<dbReference type="Pfam" id="PF00782">
    <property type="entry name" value="DSPc"/>
    <property type="match status" value="1"/>
</dbReference>
<protein>
    <recommendedName>
        <fullName evidence="2">protein-tyrosine-phosphatase</fullName>
        <ecNumber evidence="2">3.1.3.48</ecNumber>
    </recommendedName>
</protein>
<evidence type="ECO:0000256" key="4">
    <source>
        <dbReference type="ARBA" id="ARBA00022912"/>
    </source>
</evidence>
<dbReference type="GO" id="GO:0005737">
    <property type="term" value="C:cytoplasm"/>
    <property type="evidence" value="ECO:0007669"/>
    <property type="project" value="TreeGrafter"/>
</dbReference>
<name>A0A067PNK5_9AGAM</name>
<dbReference type="PROSITE" id="PS50054">
    <property type="entry name" value="TYR_PHOSPHATASE_DUAL"/>
    <property type="match status" value="1"/>
</dbReference>
<dbReference type="GO" id="GO:0043409">
    <property type="term" value="P:negative regulation of MAPK cascade"/>
    <property type="evidence" value="ECO:0007669"/>
    <property type="project" value="TreeGrafter"/>
</dbReference>
<organism evidence="8 9">
    <name type="scientific">Jaapia argillacea MUCL 33604</name>
    <dbReference type="NCBI Taxonomy" id="933084"/>
    <lineage>
        <taxon>Eukaryota</taxon>
        <taxon>Fungi</taxon>
        <taxon>Dikarya</taxon>
        <taxon>Basidiomycota</taxon>
        <taxon>Agaricomycotina</taxon>
        <taxon>Agaricomycetes</taxon>
        <taxon>Agaricomycetidae</taxon>
        <taxon>Jaapiales</taxon>
        <taxon>Jaapiaceae</taxon>
        <taxon>Jaapia</taxon>
    </lineage>
</organism>
<dbReference type="AlphaFoldDB" id="A0A067PNK5"/>
<evidence type="ECO:0000256" key="5">
    <source>
        <dbReference type="SAM" id="MobiDB-lite"/>
    </source>
</evidence>
<dbReference type="EC" id="3.1.3.48" evidence="2"/>
<dbReference type="InterPro" id="IPR016130">
    <property type="entry name" value="Tyr_Pase_AS"/>
</dbReference>
<dbReference type="CDD" id="cd14498">
    <property type="entry name" value="DSP"/>
    <property type="match status" value="1"/>
</dbReference>
<reference evidence="9" key="1">
    <citation type="journal article" date="2014" name="Proc. Natl. Acad. Sci. U.S.A.">
        <title>Extensive sampling of basidiomycete genomes demonstrates inadequacy of the white-rot/brown-rot paradigm for wood decay fungi.</title>
        <authorList>
            <person name="Riley R."/>
            <person name="Salamov A.A."/>
            <person name="Brown D.W."/>
            <person name="Nagy L.G."/>
            <person name="Floudas D."/>
            <person name="Held B.W."/>
            <person name="Levasseur A."/>
            <person name="Lombard V."/>
            <person name="Morin E."/>
            <person name="Otillar R."/>
            <person name="Lindquist E.A."/>
            <person name="Sun H."/>
            <person name="LaButti K.M."/>
            <person name="Schmutz J."/>
            <person name="Jabbour D."/>
            <person name="Luo H."/>
            <person name="Baker S.E."/>
            <person name="Pisabarro A.G."/>
            <person name="Walton J.D."/>
            <person name="Blanchette R.A."/>
            <person name="Henrissat B."/>
            <person name="Martin F."/>
            <person name="Cullen D."/>
            <person name="Hibbett D.S."/>
            <person name="Grigoriev I.V."/>
        </authorList>
    </citation>
    <scope>NUCLEOTIDE SEQUENCE [LARGE SCALE GENOMIC DNA]</scope>
    <source>
        <strain evidence="9">MUCL 33604</strain>
    </source>
</reference>
<feature type="region of interest" description="Disordered" evidence="5">
    <location>
        <begin position="186"/>
        <end position="218"/>
    </location>
</feature>
<dbReference type="InterPro" id="IPR020422">
    <property type="entry name" value="TYR_PHOSPHATASE_DUAL_dom"/>
</dbReference>
<evidence type="ECO:0000313" key="8">
    <source>
        <dbReference type="EMBL" id="KDQ56383.1"/>
    </source>
</evidence>
<dbReference type="PANTHER" id="PTHR10159">
    <property type="entry name" value="DUAL SPECIFICITY PROTEIN PHOSPHATASE"/>
    <property type="match status" value="1"/>
</dbReference>
<dbReference type="SMART" id="SM00195">
    <property type="entry name" value="DSPc"/>
    <property type="match status" value="1"/>
</dbReference>